<feature type="compositionally biased region" description="Basic and acidic residues" evidence="1">
    <location>
        <begin position="77"/>
        <end position="98"/>
    </location>
</feature>
<feature type="region of interest" description="Disordered" evidence="1">
    <location>
        <begin position="60"/>
        <end position="98"/>
    </location>
</feature>
<dbReference type="EMBL" id="JAFLNF010000007">
    <property type="protein sequence ID" value="MBO0346796.1"/>
    <property type="molecule type" value="Genomic_DNA"/>
</dbReference>
<reference evidence="2" key="1">
    <citation type="submission" date="2021-03" db="EMBL/GenBank/DDBJ databases">
        <title>Roseibium sp. CAU 1637 isolated from Incheon.</title>
        <authorList>
            <person name="Kim W."/>
        </authorList>
    </citation>
    <scope>NUCLEOTIDE SEQUENCE</scope>
    <source>
        <strain evidence="2">CAU 1637</strain>
    </source>
</reference>
<evidence type="ECO:0000313" key="3">
    <source>
        <dbReference type="Proteomes" id="UP000664779"/>
    </source>
</evidence>
<organism evidence="2 3">
    <name type="scientific">Roseibium limicola</name>
    <dbReference type="NCBI Taxonomy" id="2816037"/>
    <lineage>
        <taxon>Bacteria</taxon>
        <taxon>Pseudomonadati</taxon>
        <taxon>Pseudomonadota</taxon>
        <taxon>Alphaproteobacteria</taxon>
        <taxon>Hyphomicrobiales</taxon>
        <taxon>Stappiaceae</taxon>
        <taxon>Roseibium</taxon>
    </lineage>
</organism>
<gene>
    <name evidence="2" type="ORF">J0X15_16335</name>
</gene>
<feature type="compositionally biased region" description="Basic and acidic residues" evidence="1">
    <location>
        <begin position="60"/>
        <end position="70"/>
    </location>
</feature>
<evidence type="ECO:0000256" key="1">
    <source>
        <dbReference type="SAM" id="MobiDB-lite"/>
    </source>
</evidence>
<evidence type="ECO:0000313" key="2">
    <source>
        <dbReference type="EMBL" id="MBO0346796.1"/>
    </source>
</evidence>
<protein>
    <submittedName>
        <fullName evidence="2">Uncharacterized protein</fullName>
    </submittedName>
</protein>
<feature type="compositionally biased region" description="Basic and acidic residues" evidence="1">
    <location>
        <begin position="1"/>
        <end position="19"/>
    </location>
</feature>
<feature type="region of interest" description="Disordered" evidence="1">
    <location>
        <begin position="1"/>
        <end position="24"/>
    </location>
</feature>
<sequence>MNRKRPSSDEQPQRRESRRPATPMITLEATRIEREHDAFIARYRPNAPFLAHLIATRDGDPQTRFKRTTEPEIGTSKYRETAARPRRREVGHVISKEF</sequence>
<comment type="caution">
    <text evidence="2">The sequence shown here is derived from an EMBL/GenBank/DDBJ whole genome shotgun (WGS) entry which is preliminary data.</text>
</comment>
<dbReference type="Proteomes" id="UP000664779">
    <property type="component" value="Unassembled WGS sequence"/>
</dbReference>
<name>A0A939EQC7_9HYPH</name>
<keyword evidence="3" id="KW-1185">Reference proteome</keyword>
<dbReference type="AlphaFoldDB" id="A0A939EQC7"/>
<proteinExistence type="predicted"/>
<accession>A0A939EQC7</accession>